<organism evidence="3 4">
    <name type="scientific">Helicobacter macacae MIT 99-5501</name>
    <dbReference type="NCBI Taxonomy" id="1357400"/>
    <lineage>
        <taxon>Bacteria</taxon>
        <taxon>Pseudomonadati</taxon>
        <taxon>Campylobacterota</taxon>
        <taxon>Epsilonproteobacteria</taxon>
        <taxon>Campylobacterales</taxon>
        <taxon>Helicobacteraceae</taxon>
        <taxon>Helicobacter</taxon>
    </lineage>
</organism>
<proteinExistence type="predicted"/>
<feature type="region of interest" description="Disordered" evidence="1">
    <location>
        <begin position="188"/>
        <end position="244"/>
    </location>
</feature>
<dbReference type="RefSeq" id="WP_023928203.1">
    <property type="nucleotide sequence ID" value="NZ_KI669455.1"/>
</dbReference>
<dbReference type="GO" id="GO:0005737">
    <property type="term" value="C:cytoplasm"/>
    <property type="evidence" value="ECO:0007669"/>
    <property type="project" value="TreeGrafter"/>
</dbReference>
<evidence type="ECO:0000256" key="1">
    <source>
        <dbReference type="SAM" id="MobiDB-lite"/>
    </source>
</evidence>
<evidence type="ECO:0000313" key="4">
    <source>
        <dbReference type="Proteomes" id="UP000018731"/>
    </source>
</evidence>
<dbReference type="PATRIC" id="fig|1357400.3.peg.1962"/>
<dbReference type="EMBL" id="AZJI01000006">
    <property type="protein sequence ID" value="ETD23021.1"/>
    <property type="molecule type" value="Genomic_DNA"/>
</dbReference>
<name>V8C8G4_9HELI</name>
<feature type="region of interest" description="Disordered" evidence="1">
    <location>
        <begin position="41"/>
        <end position="69"/>
    </location>
</feature>
<keyword evidence="4" id="KW-1185">Reference proteome</keyword>
<gene>
    <name evidence="3" type="ORF">HMPREF2086_01468</name>
</gene>
<dbReference type="PANTHER" id="PTHR48094:SF12">
    <property type="entry name" value="PARKINSON DISEASE PROTEIN 7 HOMOLOG"/>
    <property type="match status" value="1"/>
</dbReference>
<dbReference type="CDD" id="cd03135">
    <property type="entry name" value="GATase1_DJ-1"/>
    <property type="match status" value="1"/>
</dbReference>
<feature type="domain" description="DJ-1/PfpI" evidence="2">
    <location>
        <begin position="88"/>
        <end position="178"/>
    </location>
</feature>
<accession>V8C8G4</accession>
<feature type="compositionally biased region" description="Polar residues" evidence="1">
    <location>
        <begin position="222"/>
        <end position="236"/>
    </location>
</feature>
<evidence type="ECO:0000313" key="3">
    <source>
        <dbReference type="EMBL" id="ETD23021.1"/>
    </source>
</evidence>
<dbReference type="Proteomes" id="UP000018731">
    <property type="component" value="Unassembled WGS sequence"/>
</dbReference>
<dbReference type="OrthoDB" id="9792284at2"/>
<feature type="compositionally biased region" description="Low complexity" evidence="1">
    <location>
        <begin position="188"/>
        <end position="202"/>
    </location>
</feature>
<protein>
    <recommendedName>
        <fullName evidence="2">DJ-1/PfpI domain-containing protein</fullName>
    </recommendedName>
</protein>
<dbReference type="Gene3D" id="3.40.50.880">
    <property type="match status" value="1"/>
</dbReference>
<dbReference type="Pfam" id="PF01965">
    <property type="entry name" value="DJ-1_PfpI"/>
    <property type="match status" value="1"/>
</dbReference>
<reference evidence="3 4" key="1">
    <citation type="journal article" date="2014" name="Genome Announc.">
        <title>Draft genome sequences of six enterohepatic helicobacter species isolated from humans and one from rhesus macaques.</title>
        <authorList>
            <person name="Shen Z."/>
            <person name="Sheh A."/>
            <person name="Young S.K."/>
            <person name="Abouelliel A."/>
            <person name="Ward D.V."/>
            <person name="Earl A.M."/>
            <person name="Fox J.G."/>
        </authorList>
    </citation>
    <scope>NUCLEOTIDE SEQUENCE [LARGE SCALE GENOMIC DNA]</scope>
    <source>
        <strain evidence="3 4">MIT 99-5501</strain>
    </source>
</reference>
<dbReference type="SUPFAM" id="SSF52317">
    <property type="entry name" value="Class I glutamine amidotransferase-like"/>
    <property type="match status" value="1"/>
</dbReference>
<sequence length="306" mass="30763">MSKKVLVPLANGFEEIEFVSIVDTLRRAQIEVLIAGVGDEESASGASDEGSADGAKSSEASAGGASGLKTNSAGECGASAKDSANGTGRSYIGAHGIAISADATLDSLDSSALAGFDGVALAGGWQGMLNLKASQKLREILREFKAEGKLVSAICASPIVLDAAGVLEGKFACYPSCEKFAYEDTSADSSAGSDSDSSESAGVNAGSDSSAGVNAGARKGAKSTNIGVGNSVSDTGKNTEKPLKGAYQPKASVVRDGNLITAAGPATGVLFALEIIAYLLGQAQSQSIAEQMLIPYLNHSAEILRS</sequence>
<comment type="caution">
    <text evidence="3">The sequence shown here is derived from an EMBL/GenBank/DDBJ whole genome shotgun (WGS) entry which is preliminary data.</text>
</comment>
<dbReference type="PANTHER" id="PTHR48094">
    <property type="entry name" value="PROTEIN/NUCLEIC ACID DEGLYCASE DJ-1-RELATED"/>
    <property type="match status" value="1"/>
</dbReference>
<dbReference type="InterPro" id="IPR050325">
    <property type="entry name" value="Prot/Nucl_acid_deglycase"/>
</dbReference>
<feature type="compositionally biased region" description="Low complexity" evidence="1">
    <location>
        <begin position="43"/>
        <end position="63"/>
    </location>
</feature>
<dbReference type="InterPro" id="IPR002818">
    <property type="entry name" value="DJ-1/PfpI"/>
</dbReference>
<dbReference type="eggNOG" id="COG0693">
    <property type="taxonomic scope" value="Bacteria"/>
</dbReference>
<dbReference type="InterPro" id="IPR029062">
    <property type="entry name" value="Class_I_gatase-like"/>
</dbReference>
<dbReference type="STRING" id="1357400.HMPREF2086_01468"/>
<dbReference type="AlphaFoldDB" id="V8C8G4"/>
<evidence type="ECO:0000259" key="2">
    <source>
        <dbReference type="Pfam" id="PF01965"/>
    </source>
</evidence>
<dbReference type="HOGENOM" id="CLU_908430_0_0_7"/>